<sequence>MNDNIPSNVMYYDKTTYGKEFLYQFIGKKIDEVAIIKKRDLSSKFDMFPIEKGILLRFEGVNDGLAIGIHLFPYSGSSHISCIPEDYIGENRDGIPEIVWLD</sequence>
<gene>
    <name evidence="1" type="ORF">MNBD_GAMMA10-1631</name>
</gene>
<accession>A0A3B0XSM5</accession>
<protein>
    <submittedName>
        <fullName evidence="1">Uncharacterized protein</fullName>
    </submittedName>
</protein>
<evidence type="ECO:0000313" key="1">
    <source>
        <dbReference type="EMBL" id="VAW71415.1"/>
    </source>
</evidence>
<proteinExistence type="predicted"/>
<organism evidence="1">
    <name type="scientific">hydrothermal vent metagenome</name>
    <dbReference type="NCBI Taxonomy" id="652676"/>
    <lineage>
        <taxon>unclassified sequences</taxon>
        <taxon>metagenomes</taxon>
        <taxon>ecological metagenomes</taxon>
    </lineage>
</organism>
<reference evidence="1" key="1">
    <citation type="submission" date="2018-06" db="EMBL/GenBank/DDBJ databases">
        <authorList>
            <person name="Zhirakovskaya E."/>
        </authorList>
    </citation>
    <scope>NUCLEOTIDE SEQUENCE</scope>
</reference>
<name>A0A3B0XSM5_9ZZZZ</name>
<dbReference type="EMBL" id="UOFJ01000599">
    <property type="protein sequence ID" value="VAW71415.1"/>
    <property type="molecule type" value="Genomic_DNA"/>
</dbReference>
<dbReference type="AlphaFoldDB" id="A0A3B0XSM5"/>